<name>A0ABR7IV03_9FLAO</name>
<gene>
    <name evidence="1" type="ORF">H8R27_01780</name>
</gene>
<evidence type="ECO:0000313" key="2">
    <source>
        <dbReference type="Proteomes" id="UP000605990"/>
    </source>
</evidence>
<evidence type="ECO:0000313" key="1">
    <source>
        <dbReference type="EMBL" id="MBC5833605.1"/>
    </source>
</evidence>
<dbReference type="EMBL" id="JACRUN010000001">
    <property type="protein sequence ID" value="MBC5833605.1"/>
    <property type="molecule type" value="Genomic_DNA"/>
</dbReference>
<evidence type="ECO:0008006" key="3">
    <source>
        <dbReference type="Google" id="ProtNLM"/>
    </source>
</evidence>
<protein>
    <recommendedName>
        <fullName evidence="3">DUF4297 domain-containing protein</fullName>
    </recommendedName>
</protein>
<sequence length="342" mass="40354">MTYIFRNTEMNNEKASNFETKSLLYLIGQRSDSKDVVYVTFDCFNDVSGINKKTDKIWDIQSKNERTLNPKKIGKYFYTLFDNFTSIFDFEDFIFFCPELKLEYKIDPLKTTYNLDNIVDKTSKRIKKGLTEEIERVKGNSTSYALDIDSFLKKVLIVEDKSTNNEYIKAVTKFKNTNLKNDDFYSSLFNDLRDIQTAKKNSYIENSSISEIREVLNFRRYLTTKDIETLIISRIIGCEIFKYKSIPIYFSQVLDGMDIEDKKDLLQECNSNLSRAFFNKNSNKTFWDVCEKIVEYRTSITDNDVENIYLLLFVDYKFRISYITKETIIYLISIIIEGLDDN</sequence>
<keyword evidence="2" id="KW-1185">Reference proteome</keyword>
<reference evidence="1 2" key="1">
    <citation type="submission" date="2020-08" db="EMBL/GenBank/DDBJ databases">
        <title>Description of novel Flavobacterium F-408 isolate.</title>
        <authorList>
            <person name="Saticioglu I.B."/>
            <person name="Duman M."/>
            <person name="Altun S."/>
        </authorList>
    </citation>
    <scope>NUCLEOTIDE SEQUENCE [LARGE SCALE GENOMIC DNA]</scope>
    <source>
        <strain evidence="1 2">F-408</strain>
    </source>
</reference>
<comment type="caution">
    <text evidence="1">The sequence shown here is derived from an EMBL/GenBank/DDBJ whole genome shotgun (WGS) entry which is preliminary data.</text>
</comment>
<dbReference type="Proteomes" id="UP000605990">
    <property type="component" value="Unassembled WGS sequence"/>
</dbReference>
<proteinExistence type="predicted"/>
<organism evidence="1 2">
    <name type="scientific">Flavobacterium bernardetii</name>
    <dbReference type="NCBI Taxonomy" id="2813823"/>
    <lineage>
        <taxon>Bacteria</taxon>
        <taxon>Pseudomonadati</taxon>
        <taxon>Bacteroidota</taxon>
        <taxon>Flavobacteriia</taxon>
        <taxon>Flavobacteriales</taxon>
        <taxon>Flavobacteriaceae</taxon>
        <taxon>Flavobacterium</taxon>
    </lineage>
</organism>
<accession>A0ABR7IV03</accession>